<comment type="caution">
    <text evidence="8">The sequence shown here is derived from an EMBL/GenBank/DDBJ whole genome shotgun (WGS) entry which is preliminary data.</text>
</comment>
<protein>
    <submittedName>
        <fullName evidence="8">Precorrin-3B synthase</fullName>
        <ecNumber evidence="8">1.14.13.83</ecNumber>
    </submittedName>
</protein>
<dbReference type="NCBIfam" id="TIGR02435">
    <property type="entry name" value="CobG"/>
    <property type="match status" value="1"/>
</dbReference>
<evidence type="ECO:0000313" key="8">
    <source>
        <dbReference type="EMBL" id="RFC68131.1"/>
    </source>
</evidence>
<reference evidence="9" key="1">
    <citation type="submission" date="2018-08" db="EMBL/GenBank/DDBJ databases">
        <authorList>
            <person name="Im W.T."/>
        </authorList>
    </citation>
    <scope>NUCLEOTIDE SEQUENCE [LARGE SCALE GENOMIC DNA]</scope>
    <source>
        <strain evidence="9">LA-28</strain>
    </source>
</reference>
<dbReference type="SUPFAM" id="SSF56014">
    <property type="entry name" value="Nitrite and sulphite reductase 4Fe-4S domain-like"/>
    <property type="match status" value="2"/>
</dbReference>
<organism evidence="8 9">
    <name type="scientific">Mesorhizobium denitrificans</name>
    <dbReference type="NCBI Taxonomy" id="2294114"/>
    <lineage>
        <taxon>Bacteria</taxon>
        <taxon>Pseudomonadati</taxon>
        <taxon>Pseudomonadota</taxon>
        <taxon>Alphaproteobacteria</taxon>
        <taxon>Hyphomicrobiales</taxon>
        <taxon>Phyllobacteriaceae</taxon>
        <taxon>Mesorhizobium</taxon>
    </lineage>
</organism>
<keyword evidence="6" id="KW-0411">Iron-sulfur</keyword>
<dbReference type="SUPFAM" id="SSF55124">
    <property type="entry name" value="Nitrite/Sulfite reductase N-terminal domain-like"/>
    <property type="match status" value="1"/>
</dbReference>
<dbReference type="RefSeq" id="WP_116623274.1">
    <property type="nucleotide sequence ID" value="NZ_QURN01000005.1"/>
</dbReference>
<dbReference type="AlphaFoldDB" id="A0A371XFY7"/>
<evidence type="ECO:0000259" key="7">
    <source>
        <dbReference type="Pfam" id="PF03460"/>
    </source>
</evidence>
<keyword evidence="3" id="KW-0479">Metal-binding</keyword>
<dbReference type="EMBL" id="QURN01000005">
    <property type="protein sequence ID" value="RFC68131.1"/>
    <property type="molecule type" value="Genomic_DNA"/>
</dbReference>
<accession>A0A371XFY7</accession>
<evidence type="ECO:0000256" key="3">
    <source>
        <dbReference type="ARBA" id="ARBA00022723"/>
    </source>
</evidence>
<dbReference type="PANTHER" id="PTHR32439">
    <property type="entry name" value="FERREDOXIN--NITRITE REDUCTASE, CHLOROPLASTIC"/>
    <property type="match status" value="1"/>
</dbReference>
<dbReference type="InterPro" id="IPR036136">
    <property type="entry name" value="Nit/Sulf_reduc_fer-like_dom_sf"/>
</dbReference>
<keyword evidence="9" id="KW-1185">Reference proteome</keyword>
<evidence type="ECO:0000256" key="5">
    <source>
        <dbReference type="ARBA" id="ARBA00023004"/>
    </source>
</evidence>
<dbReference type="Pfam" id="PF03460">
    <property type="entry name" value="NIR_SIR_ferr"/>
    <property type="match status" value="1"/>
</dbReference>
<dbReference type="EC" id="1.14.13.83" evidence="8"/>
<sequence>MMAAARDINVRGACPALAAPMQTGDGLLARLNPVREGLSAKQLIGLCECALRHGNGIVEITSRGSLQIRGLTEPSALALADDINRLDIDVRTGTTVATGPLAGMDPDEVADPRPLAQSIRDGITRLGLNGRLAPKVSVVVDGGGAWSLDDLQADIRCRADGALWHVAIGDEPRTLGRFAEAHAAAVVLEALEAVAARGPMARARDLNIGATDVAERAPRAIPLGNLALKDRNAMAVVLPFGSVEAGVLAEFAKQAQALGATEFRAVPPRALIMLLDAPNVEGILKIAQELGFVVDARDPAMRIFACPGKPACTSGTFKTRETARNIVREVPELFTDNAFSLHVSGCAKGCAHPSQAALTLVGEAETVGIVVGGTARSLPLAYAQPNALVDALKEME</sequence>
<dbReference type="InterPro" id="IPR051329">
    <property type="entry name" value="NIR_SIR_4Fe-4S"/>
</dbReference>
<keyword evidence="2" id="KW-0349">Heme</keyword>
<feature type="domain" description="Nitrite/Sulfite reductase ferredoxin-like" evidence="7">
    <location>
        <begin position="20"/>
        <end position="83"/>
    </location>
</feature>
<dbReference type="InterPro" id="IPR005117">
    <property type="entry name" value="NiRdtase/SiRdtase_haem-b_fer"/>
</dbReference>
<dbReference type="Proteomes" id="UP000262379">
    <property type="component" value="Unassembled WGS sequence"/>
</dbReference>
<evidence type="ECO:0000256" key="4">
    <source>
        <dbReference type="ARBA" id="ARBA00023002"/>
    </source>
</evidence>
<dbReference type="GO" id="GO:0046872">
    <property type="term" value="F:metal ion binding"/>
    <property type="evidence" value="ECO:0007669"/>
    <property type="project" value="UniProtKB-KW"/>
</dbReference>
<keyword evidence="4 8" id="KW-0560">Oxidoreductase</keyword>
<evidence type="ECO:0000256" key="1">
    <source>
        <dbReference type="ARBA" id="ARBA00022485"/>
    </source>
</evidence>
<dbReference type="Gene3D" id="3.30.413.10">
    <property type="entry name" value="Sulfite Reductase Hemoprotein, domain 1"/>
    <property type="match status" value="2"/>
</dbReference>
<evidence type="ECO:0000313" key="9">
    <source>
        <dbReference type="Proteomes" id="UP000262379"/>
    </source>
</evidence>
<dbReference type="GO" id="GO:0051539">
    <property type="term" value="F:4 iron, 4 sulfur cluster binding"/>
    <property type="evidence" value="ECO:0007669"/>
    <property type="project" value="UniProtKB-KW"/>
</dbReference>
<dbReference type="PANTHER" id="PTHR32439:SF9">
    <property type="entry name" value="BLR3264 PROTEIN"/>
    <property type="match status" value="1"/>
</dbReference>
<keyword evidence="1" id="KW-0004">4Fe-4S</keyword>
<gene>
    <name evidence="8" type="primary">cobG</name>
    <name evidence="8" type="ORF">DY251_07590</name>
</gene>
<name>A0A371XFY7_9HYPH</name>
<evidence type="ECO:0000256" key="6">
    <source>
        <dbReference type="ARBA" id="ARBA00023014"/>
    </source>
</evidence>
<keyword evidence="5" id="KW-0408">Iron</keyword>
<evidence type="ECO:0000256" key="2">
    <source>
        <dbReference type="ARBA" id="ARBA00022617"/>
    </source>
</evidence>
<dbReference type="InterPro" id="IPR045854">
    <property type="entry name" value="NO2/SO3_Rdtase_4Fe4S_sf"/>
</dbReference>
<dbReference type="Gene3D" id="3.90.480.10">
    <property type="entry name" value="Sulfite Reductase Hemoprotein,Domain 2"/>
    <property type="match status" value="1"/>
</dbReference>
<dbReference type="InterPro" id="IPR012798">
    <property type="entry name" value="Cbl_synth_CobG-like"/>
</dbReference>
<dbReference type="GO" id="GO:0043818">
    <property type="term" value="F:precorrin-3B synthase activity"/>
    <property type="evidence" value="ECO:0007669"/>
    <property type="project" value="UniProtKB-EC"/>
</dbReference>
<proteinExistence type="predicted"/>